<sequence>MESTIVDNLLLVGDSCISLMAVNLFGSASSRHYRLPKDALVEGRR</sequence>
<name>A0A4U6XF19_9PEZI</name>
<protein>
    <submittedName>
        <fullName evidence="1">Uncharacterized protein</fullName>
    </submittedName>
</protein>
<evidence type="ECO:0000313" key="1">
    <source>
        <dbReference type="EMBL" id="TKW53802.1"/>
    </source>
</evidence>
<dbReference type="AlphaFoldDB" id="A0A4U6XF19"/>
<gene>
    <name evidence="1" type="ORF">CTA1_5926</name>
</gene>
<comment type="caution">
    <text evidence="1">The sequence shown here is derived from an EMBL/GenBank/DDBJ whole genome shotgun (WGS) entry which is preliminary data.</text>
</comment>
<reference evidence="1 2" key="1">
    <citation type="journal article" date="2019" name="PLoS ONE">
        <title>Comparative genome analysis indicates high evolutionary potential of pathogenicity genes in Colletotrichum tanaceti.</title>
        <authorList>
            <person name="Lelwala R.V."/>
            <person name="Korhonen P.K."/>
            <person name="Young N.D."/>
            <person name="Scott J.B."/>
            <person name="Ades P.A."/>
            <person name="Gasser R.B."/>
            <person name="Taylor P.W.J."/>
        </authorList>
    </citation>
    <scope>NUCLEOTIDE SEQUENCE [LARGE SCALE GENOMIC DNA]</scope>
    <source>
        <strain evidence="1">BRIP57314</strain>
    </source>
</reference>
<keyword evidence="2" id="KW-1185">Reference proteome</keyword>
<evidence type="ECO:0000313" key="2">
    <source>
        <dbReference type="Proteomes" id="UP000310108"/>
    </source>
</evidence>
<organism evidence="1 2">
    <name type="scientific">Colletotrichum tanaceti</name>
    <dbReference type="NCBI Taxonomy" id="1306861"/>
    <lineage>
        <taxon>Eukaryota</taxon>
        <taxon>Fungi</taxon>
        <taxon>Dikarya</taxon>
        <taxon>Ascomycota</taxon>
        <taxon>Pezizomycotina</taxon>
        <taxon>Sordariomycetes</taxon>
        <taxon>Hypocreomycetidae</taxon>
        <taxon>Glomerellales</taxon>
        <taxon>Glomerellaceae</taxon>
        <taxon>Colletotrichum</taxon>
        <taxon>Colletotrichum destructivum species complex</taxon>
    </lineage>
</organism>
<dbReference type="Proteomes" id="UP000310108">
    <property type="component" value="Unassembled WGS sequence"/>
</dbReference>
<dbReference type="EMBL" id="PJEX01000167">
    <property type="protein sequence ID" value="TKW53802.1"/>
    <property type="molecule type" value="Genomic_DNA"/>
</dbReference>
<accession>A0A4U6XF19</accession>
<proteinExistence type="predicted"/>